<dbReference type="EMBL" id="CP138359">
    <property type="protein sequence ID" value="WPF82733.1"/>
    <property type="molecule type" value="Genomic_DNA"/>
</dbReference>
<protein>
    <submittedName>
        <fullName evidence="4">NTP transferase domain-containing protein</fullName>
    </submittedName>
</protein>
<sequence length="288" mass="29221">MSGVEASRELEGRIGLEGQSDLQGQSGLEGQGELKGRSVGAARCAVVVLAGGTSRRLDGVDKASLVLDGTPLLSRVLDAVAGHEVVVVGPRRPVPSGRLVTWTVEDPPLGGPLAGLAAGVEALHGTTSLWVLALACDLPHAADAVPTLLAAAAARPEVEALVGHDVDGRAQPLLAVYALDPLRRALAGAGDLVGAPLRRLLALLSVEAVPLPARATRDVDTWQDAALLGVTVPDARPSTRSTASARAPGADHERGGTPAPTPPTTGPAPGSPLNPLDPPSPHDRKDLS</sequence>
<feature type="region of interest" description="Disordered" evidence="2">
    <location>
        <begin position="233"/>
        <end position="288"/>
    </location>
</feature>
<organism evidence="4 5">
    <name type="scientific">Sanguibacter biliveldensis</name>
    <dbReference type="NCBI Taxonomy" id="3030830"/>
    <lineage>
        <taxon>Bacteria</taxon>
        <taxon>Bacillati</taxon>
        <taxon>Actinomycetota</taxon>
        <taxon>Actinomycetes</taxon>
        <taxon>Micrococcales</taxon>
        <taxon>Sanguibacteraceae</taxon>
        <taxon>Sanguibacter</taxon>
    </lineage>
</organism>
<dbReference type="Gene3D" id="3.90.550.10">
    <property type="entry name" value="Spore Coat Polysaccharide Biosynthesis Protein SpsA, Chain A"/>
    <property type="match status" value="1"/>
</dbReference>
<feature type="compositionally biased region" description="Pro residues" evidence="2">
    <location>
        <begin position="259"/>
        <end position="279"/>
    </location>
</feature>
<feature type="domain" description="MobA-like NTP transferase" evidence="3">
    <location>
        <begin position="46"/>
        <end position="192"/>
    </location>
</feature>
<dbReference type="PANTHER" id="PTHR19136">
    <property type="entry name" value="MOLYBDENUM COFACTOR GUANYLYLTRANSFERASE"/>
    <property type="match status" value="1"/>
</dbReference>
<dbReference type="PANTHER" id="PTHR19136:SF81">
    <property type="entry name" value="MOLYBDENUM COFACTOR GUANYLYLTRANSFERASE"/>
    <property type="match status" value="1"/>
</dbReference>
<evidence type="ECO:0000313" key="4">
    <source>
        <dbReference type="EMBL" id="WPF82733.1"/>
    </source>
</evidence>
<dbReference type="InterPro" id="IPR025877">
    <property type="entry name" value="MobA-like_NTP_Trfase"/>
</dbReference>
<evidence type="ECO:0000313" key="5">
    <source>
        <dbReference type="Proteomes" id="UP001304340"/>
    </source>
</evidence>
<dbReference type="AlphaFoldDB" id="A0AAF0Z494"/>
<dbReference type="KEGG" id="sbil:SANBI_000345"/>
<evidence type="ECO:0000256" key="1">
    <source>
        <dbReference type="ARBA" id="ARBA00022679"/>
    </source>
</evidence>
<accession>A0AAF0Z494</accession>
<keyword evidence="1 4" id="KW-0808">Transferase</keyword>
<reference evidence="5" key="1">
    <citation type="submission" date="2023-11" db="EMBL/GenBank/DDBJ databases">
        <authorList>
            <person name="Helweg L.P."/>
            <person name="Kiel A."/>
            <person name="Hitz F."/>
            <person name="Ruckert-Reed C."/>
            <person name="Busche T."/>
            <person name="Kaltschmidt B."/>
            <person name="Kaltschmidt C."/>
        </authorList>
    </citation>
    <scope>NUCLEOTIDE SEQUENCE [LARGE SCALE GENOMIC DNA]</scope>
    <source>
        <strain evidence="5">4.1</strain>
    </source>
</reference>
<evidence type="ECO:0000256" key="2">
    <source>
        <dbReference type="SAM" id="MobiDB-lite"/>
    </source>
</evidence>
<dbReference type="RefSeq" id="WP_319158365.1">
    <property type="nucleotide sequence ID" value="NZ_CP138359.1"/>
</dbReference>
<dbReference type="InterPro" id="IPR029044">
    <property type="entry name" value="Nucleotide-diphossugar_trans"/>
</dbReference>
<name>A0AAF0Z494_9MICO</name>
<dbReference type="SUPFAM" id="SSF53448">
    <property type="entry name" value="Nucleotide-diphospho-sugar transferases"/>
    <property type="match status" value="1"/>
</dbReference>
<dbReference type="Proteomes" id="UP001304340">
    <property type="component" value="Chromosome"/>
</dbReference>
<gene>
    <name evidence="4" type="ORF">SANBI_000345</name>
</gene>
<keyword evidence="5" id="KW-1185">Reference proteome</keyword>
<proteinExistence type="predicted"/>
<dbReference type="GO" id="GO:0016779">
    <property type="term" value="F:nucleotidyltransferase activity"/>
    <property type="evidence" value="ECO:0007669"/>
    <property type="project" value="TreeGrafter"/>
</dbReference>
<dbReference type="Pfam" id="PF12804">
    <property type="entry name" value="NTP_transf_3"/>
    <property type="match status" value="1"/>
</dbReference>
<evidence type="ECO:0000259" key="3">
    <source>
        <dbReference type="Pfam" id="PF12804"/>
    </source>
</evidence>